<dbReference type="Proteomes" id="UP000009284">
    <property type="component" value="Chromosome"/>
</dbReference>
<gene>
    <name evidence="2" type="ordered locus">TASI_0239</name>
</gene>
<evidence type="ECO:0000259" key="1">
    <source>
        <dbReference type="PROSITE" id="PS51094"/>
    </source>
</evidence>
<dbReference type="eggNOG" id="COG1762">
    <property type="taxonomic scope" value="Bacteria"/>
</dbReference>
<dbReference type="PANTHER" id="PTHR47738:SF1">
    <property type="entry name" value="NITROGEN REGULATORY PROTEIN"/>
    <property type="match status" value="1"/>
</dbReference>
<dbReference type="OrthoDB" id="95460at2"/>
<dbReference type="EMBL" id="CP003059">
    <property type="protein sequence ID" value="AEP36028.1"/>
    <property type="molecule type" value="Genomic_DNA"/>
</dbReference>
<evidence type="ECO:0000313" key="2">
    <source>
        <dbReference type="EMBL" id="AEP36028.1"/>
    </source>
</evidence>
<name>G4QDL1_TAYAM</name>
<evidence type="ECO:0000313" key="3">
    <source>
        <dbReference type="Proteomes" id="UP000009284"/>
    </source>
</evidence>
<dbReference type="Pfam" id="PF00359">
    <property type="entry name" value="PTS_EIIA_2"/>
    <property type="match status" value="1"/>
</dbReference>
<dbReference type="PANTHER" id="PTHR47738">
    <property type="entry name" value="PTS SYSTEM FRUCTOSE-LIKE EIIA COMPONENT-RELATED"/>
    <property type="match status" value="1"/>
</dbReference>
<dbReference type="AlphaFoldDB" id="G4QDL1"/>
<proteinExistence type="predicted"/>
<accession>G4QDL1</accession>
<sequence length="201" mass="22003">MNQISANLSQENILLDVQASSKKRAFEQVAQIFEDQYGIARATVFDSLFARERLGSTALGHGVAIPHGRIPKLEDTHIAVLRLETPIAFDAPDGENVRLLVCLLVPESATQEHLDLLALIAKKLSNEETRRKLFNVETTEEVLSILSESENEPSNGLDSEVDLKAEVEAEADAQVEAEAQVKAEAKADLNSNLEDNNNTDA</sequence>
<dbReference type="STRING" id="1008459.TASI_0239"/>
<feature type="domain" description="PTS EIIA type-2" evidence="1">
    <location>
        <begin position="6"/>
        <end position="149"/>
    </location>
</feature>
<dbReference type="InterPro" id="IPR051541">
    <property type="entry name" value="PTS_SugarTrans_NitroReg"/>
</dbReference>
<dbReference type="KEGG" id="tas:TASI_0239"/>
<dbReference type="NCBIfam" id="TIGR01419">
    <property type="entry name" value="nitro_reg_IIA"/>
    <property type="match status" value="1"/>
</dbReference>
<dbReference type="PROSITE" id="PS00372">
    <property type="entry name" value="PTS_EIIA_TYPE_2_HIS"/>
    <property type="match status" value="1"/>
</dbReference>
<dbReference type="HOGENOM" id="CLU_072531_5_2_4"/>
<dbReference type="Gene3D" id="3.40.930.10">
    <property type="entry name" value="Mannitol-specific EII, Chain A"/>
    <property type="match status" value="1"/>
</dbReference>
<keyword evidence="3" id="KW-1185">Reference proteome</keyword>
<reference key="1">
    <citation type="submission" date="2011-09" db="EMBL/GenBank/DDBJ databases">
        <title>Genomic characterization of the Taylorella genus.</title>
        <authorList>
            <person name="Hebert L."/>
            <person name="Moumen B."/>
            <person name="Pons N."/>
            <person name="Duquesne F."/>
            <person name="Breuil M.-F."/>
            <person name="Goux D."/>
            <person name="Batto J.-M."/>
            <person name="Renault P."/>
            <person name="Laugier C."/>
            <person name="Petry S."/>
        </authorList>
    </citation>
    <scope>NUCLEOTIDE SEQUENCE</scope>
    <source>
        <strain>MCE3</strain>
    </source>
</reference>
<dbReference type="SUPFAM" id="SSF55804">
    <property type="entry name" value="Phoshotransferase/anion transport protein"/>
    <property type="match status" value="1"/>
</dbReference>
<dbReference type="CDD" id="cd00211">
    <property type="entry name" value="PTS_IIA_fru"/>
    <property type="match status" value="1"/>
</dbReference>
<dbReference type="GO" id="GO:0030295">
    <property type="term" value="F:protein kinase activator activity"/>
    <property type="evidence" value="ECO:0007669"/>
    <property type="project" value="TreeGrafter"/>
</dbReference>
<dbReference type="GO" id="GO:0009401">
    <property type="term" value="P:phosphoenolpyruvate-dependent sugar phosphotransferase system"/>
    <property type="evidence" value="ECO:0007669"/>
    <property type="project" value="InterPro"/>
</dbReference>
<dbReference type="InterPro" id="IPR002178">
    <property type="entry name" value="PTS_EIIA_type-2_dom"/>
</dbReference>
<dbReference type="PROSITE" id="PS51094">
    <property type="entry name" value="PTS_EIIA_TYPE_2"/>
    <property type="match status" value="1"/>
</dbReference>
<protein>
    <submittedName>
        <fullName evidence="2">PTS system nitrogen-specific IIA component, PtsN</fullName>
    </submittedName>
</protein>
<dbReference type="GO" id="GO:0008982">
    <property type="term" value="F:protein-N(PI)-phosphohistidine-sugar phosphotransferase activity"/>
    <property type="evidence" value="ECO:0007669"/>
    <property type="project" value="InterPro"/>
</dbReference>
<reference evidence="2 3" key="2">
    <citation type="journal article" date="2012" name="PLoS ONE">
        <title>Genomic characterization of the taylorella genus.</title>
        <authorList>
            <person name="Hebert L."/>
            <person name="Moumen B."/>
            <person name="Pons N."/>
            <person name="Duquesne F."/>
            <person name="Breuil M.F."/>
            <person name="Goux D."/>
            <person name="Batto J.M."/>
            <person name="Laugier C."/>
            <person name="Renault P."/>
            <person name="Petry S."/>
        </authorList>
    </citation>
    <scope>NUCLEOTIDE SEQUENCE [LARGE SCALE GENOMIC DNA]</scope>
    <source>
        <strain evidence="2 3">MCE3</strain>
    </source>
</reference>
<dbReference type="InterPro" id="IPR006320">
    <property type="entry name" value="PTS_Nitro_regul"/>
</dbReference>
<dbReference type="InterPro" id="IPR016152">
    <property type="entry name" value="PTrfase/Anion_transptr"/>
</dbReference>
<organism evidence="2 3">
    <name type="scientific">Taylorella asinigenitalis (strain MCE3)</name>
    <dbReference type="NCBI Taxonomy" id="1008459"/>
    <lineage>
        <taxon>Bacteria</taxon>
        <taxon>Pseudomonadati</taxon>
        <taxon>Pseudomonadota</taxon>
        <taxon>Betaproteobacteria</taxon>
        <taxon>Burkholderiales</taxon>
        <taxon>Alcaligenaceae</taxon>
        <taxon>Taylorella</taxon>
    </lineage>
</organism>